<accession>A0A423F5W4</accession>
<dbReference type="InterPro" id="IPR037017">
    <property type="entry name" value="Anthrax_toxin_edema_cen_sf"/>
</dbReference>
<comment type="caution">
    <text evidence="2">The sequence shown here is derived from an EMBL/GenBank/DDBJ whole genome shotgun (WGS) entry which is preliminary data.</text>
</comment>
<dbReference type="InterPro" id="IPR005165">
    <property type="entry name" value="Anthrax_toxin_edema_cen"/>
</dbReference>
<dbReference type="EMBL" id="MOAZ01000012">
    <property type="protein sequence ID" value="ROM50187.1"/>
    <property type="molecule type" value="Genomic_DNA"/>
</dbReference>
<dbReference type="AlphaFoldDB" id="A0A423F5W4"/>
<protein>
    <submittedName>
        <fullName evidence="2">Adenylate cyclase</fullName>
    </submittedName>
</protein>
<sequence length="411" mass="45091">MQGIINPAISPSAFSLNTLLSAHFSQSTNANQNTIDPISVAFGRIREKTGMVPSHLVPLQNIAAATNTIIGVRPVETVATGLIEAGHPTKDFHIKGKSANWGPQAGLICTDQAFSKLEKFKEDAPGKLTRANEQIQECIRDGHAVAVPLEISGNRLGELMKLGQITQLATNAYDGTRHFSARGPSQQLYAFEGKRTSASEDSYLIFHQGKSIEVLAKHEGGKALTADYDLHMVAPHLSDFGPQDRIPIPDVAHSVFKQRIDRYRQHQPDPRSSQVPEALRADYESAAHFYQKEDPDLGNVTPRIKQMIELINQRLVGNGERVVHHNADSGSPATEVAANYPATFFLPTKLGRFDEISIINNSKEMAELITTAKDSGYHVPVNPLWEREVVGIKRSGFTHAQGRLASVFRQG</sequence>
<proteinExistence type="predicted"/>
<dbReference type="RefSeq" id="WP_123476280.1">
    <property type="nucleotide sequence ID" value="NZ_MOAZ01000012.1"/>
</dbReference>
<dbReference type="Pfam" id="PF03497">
    <property type="entry name" value="Anthrax_toxA"/>
    <property type="match status" value="1"/>
</dbReference>
<organism evidence="2 3">
    <name type="scientific">Pseudomonas canadensis</name>
    <dbReference type="NCBI Taxonomy" id="915099"/>
    <lineage>
        <taxon>Bacteria</taxon>
        <taxon>Pseudomonadati</taxon>
        <taxon>Pseudomonadota</taxon>
        <taxon>Gammaproteobacteria</taxon>
        <taxon>Pseudomonadales</taxon>
        <taxon>Pseudomonadaceae</taxon>
        <taxon>Pseudomonas</taxon>
    </lineage>
</organism>
<evidence type="ECO:0000259" key="1">
    <source>
        <dbReference type="Pfam" id="PF03497"/>
    </source>
</evidence>
<dbReference type="GO" id="GO:0008294">
    <property type="term" value="F:calcium- and calmodulin-responsive adenylate cyclase activity"/>
    <property type="evidence" value="ECO:0007669"/>
    <property type="project" value="InterPro"/>
</dbReference>
<feature type="domain" description="Anthrax toxin edema factor central" evidence="1">
    <location>
        <begin position="47"/>
        <end position="216"/>
    </location>
</feature>
<evidence type="ECO:0000313" key="2">
    <source>
        <dbReference type="EMBL" id="ROM50187.1"/>
    </source>
</evidence>
<reference evidence="2 3" key="1">
    <citation type="submission" date="2016-10" db="EMBL/GenBank/DDBJ databases">
        <title>Comparative genome analysis of multiple Pseudomonas spp. focuses on biocontrol and plant growth promoting traits.</title>
        <authorList>
            <person name="Tao X.-Y."/>
            <person name="Taylor C.G."/>
        </authorList>
    </citation>
    <scope>NUCLEOTIDE SEQUENCE [LARGE SCALE GENOMIC DNA]</scope>
    <source>
        <strain evidence="2 3">36C8</strain>
    </source>
</reference>
<dbReference type="InterPro" id="IPR035099">
    <property type="entry name" value="Anthrax_toxin_C-terminal"/>
</dbReference>
<dbReference type="Proteomes" id="UP000283389">
    <property type="component" value="Unassembled WGS sequence"/>
</dbReference>
<name>A0A423F5W4_9PSED</name>
<gene>
    <name evidence="2" type="ORF">BK649_15545</name>
</gene>
<dbReference type="Gene3D" id="3.90.1760.10">
    <property type="entry name" value="Anthrax toxin, edema factor, central domain"/>
    <property type="match status" value="1"/>
</dbReference>
<dbReference type="GO" id="GO:0005576">
    <property type="term" value="C:extracellular region"/>
    <property type="evidence" value="ECO:0007669"/>
    <property type="project" value="InterPro"/>
</dbReference>
<evidence type="ECO:0000313" key="3">
    <source>
        <dbReference type="Proteomes" id="UP000283389"/>
    </source>
</evidence>
<dbReference type="SUPFAM" id="SSF81298">
    <property type="entry name" value="Adenylylcyclase toxin (the edema factor)"/>
    <property type="match status" value="1"/>
</dbReference>